<feature type="compositionally biased region" description="Acidic residues" evidence="1">
    <location>
        <begin position="43"/>
        <end position="57"/>
    </location>
</feature>
<reference evidence="2" key="2">
    <citation type="submission" date="2016-06" db="EMBL/GenBank/DDBJ databases">
        <title>The genome of a short-lived fish provides insights into sex chromosome evolution and the genetic control of aging.</title>
        <authorList>
            <person name="Reichwald K."/>
            <person name="Felder M."/>
            <person name="Petzold A."/>
            <person name="Koch P."/>
            <person name="Groth M."/>
            <person name="Platzer M."/>
        </authorList>
    </citation>
    <scope>NUCLEOTIDE SEQUENCE</scope>
    <source>
        <tissue evidence="2">Brain</tissue>
    </source>
</reference>
<dbReference type="EMBL" id="HAEI01004012">
    <property type="protein sequence ID" value="SBR86934.1"/>
    <property type="molecule type" value="Transcribed_RNA"/>
</dbReference>
<reference evidence="2" key="1">
    <citation type="submission" date="2016-05" db="EMBL/GenBank/DDBJ databases">
        <authorList>
            <person name="Lavstsen T."/>
            <person name="Jespersen J.S."/>
        </authorList>
    </citation>
    <scope>NUCLEOTIDE SEQUENCE</scope>
    <source>
        <tissue evidence="2">Brain</tissue>
    </source>
</reference>
<feature type="region of interest" description="Disordered" evidence="1">
    <location>
        <begin position="43"/>
        <end position="66"/>
    </location>
</feature>
<protein>
    <submittedName>
        <fullName evidence="2">Uncharacterized protein</fullName>
    </submittedName>
</protein>
<name>A0A1A8Q160_9TELE</name>
<gene>
    <name evidence="2" type="primary">Nfu_g_1_024920</name>
</gene>
<proteinExistence type="predicted"/>
<accession>A0A1A8Q160</accession>
<evidence type="ECO:0000256" key="1">
    <source>
        <dbReference type="SAM" id="MobiDB-lite"/>
    </source>
</evidence>
<organism evidence="2">
    <name type="scientific">Nothobranchius rachovii</name>
    <name type="common">bluefin notho</name>
    <dbReference type="NCBI Taxonomy" id="451742"/>
    <lineage>
        <taxon>Eukaryota</taxon>
        <taxon>Metazoa</taxon>
        <taxon>Chordata</taxon>
        <taxon>Craniata</taxon>
        <taxon>Vertebrata</taxon>
        <taxon>Euteleostomi</taxon>
        <taxon>Actinopterygii</taxon>
        <taxon>Neopterygii</taxon>
        <taxon>Teleostei</taxon>
        <taxon>Neoteleostei</taxon>
        <taxon>Acanthomorphata</taxon>
        <taxon>Ovalentaria</taxon>
        <taxon>Atherinomorphae</taxon>
        <taxon>Cyprinodontiformes</taxon>
        <taxon>Nothobranchiidae</taxon>
        <taxon>Nothobranchius</taxon>
    </lineage>
</organism>
<evidence type="ECO:0000313" key="2">
    <source>
        <dbReference type="EMBL" id="SBR86934.1"/>
    </source>
</evidence>
<dbReference type="AlphaFoldDB" id="A0A1A8Q160"/>
<sequence>MEKEETSSPSPDFIVGQTADNKSNLFDLNLSDYDLSDSDLCELEDSNSDLSDLDTDEPVNTSELDVDKFQKADLSNFKQYDSELEAR</sequence>